<dbReference type="AlphaFoldDB" id="A0A1D1UHV9"/>
<gene>
    <name evidence="1" type="primary">RvY_01865-1</name>
    <name evidence="1" type="synonym">RvY_01865.1</name>
    <name evidence="1" type="ORF">RvY_01865</name>
</gene>
<dbReference type="EMBL" id="BDGG01000001">
    <property type="protein sequence ID" value="GAU89299.1"/>
    <property type="molecule type" value="Genomic_DNA"/>
</dbReference>
<comment type="caution">
    <text evidence="1">The sequence shown here is derived from an EMBL/GenBank/DDBJ whole genome shotgun (WGS) entry which is preliminary data.</text>
</comment>
<reference evidence="1 2" key="1">
    <citation type="journal article" date="2016" name="Nat. Commun.">
        <title>Extremotolerant tardigrade genome and improved radiotolerance of human cultured cells by tardigrade-unique protein.</title>
        <authorList>
            <person name="Hashimoto T."/>
            <person name="Horikawa D.D."/>
            <person name="Saito Y."/>
            <person name="Kuwahara H."/>
            <person name="Kozuka-Hata H."/>
            <person name="Shin-I T."/>
            <person name="Minakuchi Y."/>
            <person name="Ohishi K."/>
            <person name="Motoyama A."/>
            <person name="Aizu T."/>
            <person name="Enomoto A."/>
            <person name="Kondo K."/>
            <person name="Tanaka S."/>
            <person name="Hara Y."/>
            <person name="Koshikawa S."/>
            <person name="Sagara H."/>
            <person name="Miura T."/>
            <person name="Yokobori S."/>
            <person name="Miyagawa K."/>
            <person name="Suzuki Y."/>
            <person name="Kubo T."/>
            <person name="Oyama M."/>
            <person name="Kohara Y."/>
            <person name="Fujiyama A."/>
            <person name="Arakawa K."/>
            <person name="Katayama T."/>
            <person name="Toyoda A."/>
            <person name="Kunieda T."/>
        </authorList>
    </citation>
    <scope>NUCLEOTIDE SEQUENCE [LARGE SCALE GENOMIC DNA]</scope>
    <source>
        <strain evidence="1 2">YOKOZUNA-1</strain>
    </source>
</reference>
<accession>A0A1D1UHV9</accession>
<protein>
    <submittedName>
        <fullName evidence="1">Uncharacterized protein</fullName>
    </submittedName>
</protein>
<proteinExistence type="predicted"/>
<dbReference type="Proteomes" id="UP000186922">
    <property type="component" value="Unassembled WGS sequence"/>
</dbReference>
<evidence type="ECO:0000313" key="1">
    <source>
        <dbReference type="EMBL" id="GAU89299.1"/>
    </source>
</evidence>
<name>A0A1D1UHV9_RAMVA</name>
<sequence>MEDTPAEYHAVRDSRMKLQCERARPLHLDAGVPFGPCGLPQSELFQKLLAKRGIQLLAFNANAKRAPMNDSPHFPKLAAILYEAGHFDAVAKPHRIVGKDARCGGT</sequence>
<keyword evidence="2" id="KW-1185">Reference proteome</keyword>
<evidence type="ECO:0000313" key="2">
    <source>
        <dbReference type="Proteomes" id="UP000186922"/>
    </source>
</evidence>
<organism evidence="1 2">
    <name type="scientific">Ramazzottius varieornatus</name>
    <name type="common">Water bear</name>
    <name type="synonym">Tardigrade</name>
    <dbReference type="NCBI Taxonomy" id="947166"/>
    <lineage>
        <taxon>Eukaryota</taxon>
        <taxon>Metazoa</taxon>
        <taxon>Ecdysozoa</taxon>
        <taxon>Tardigrada</taxon>
        <taxon>Eutardigrada</taxon>
        <taxon>Parachela</taxon>
        <taxon>Hypsibioidea</taxon>
        <taxon>Ramazzottiidae</taxon>
        <taxon>Ramazzottius</taxon>
    </lineage>
</organism>